<proteinExistence type="inferred from homology"/>
<protein>
    <submittedName>
        <fullName evidence="9">Charged multivesicular body protein 6</fullName>
    </submittedName>
</protein>
<evidence type="ECO:0000256" key="5">
    <source>
        <dbReference type="ARBA" id="ARBA00022927"/>
    </source>
</evidence>
<dbReference type="Proteomes" id="UP001497744">
    <property type="component" value="Unassembled WGS sequence"/>
</dbReference>
<gene>
    <name evidence="9" type="ORF">BcabD6B2_14460</name>
</gene>
<keyword evidence="7" id="KW-0175">Coiled coil</keyword>
<dbReference type="GeneID" id="94193494"/>
<comment type="subcellular location">
    <subcellularLocation>
        <location evidence="1">Endosome membrane</location>
    </subcellularLocation>
</comment>
<dbReference type="GO" id="GO:0005771">
    <property type="term" value="C:multivesicular body"/>
    <property type="evidence" value="ECO:0007669"/>
    <property type="project" value="TreeGrafter"/>
</dbReference>
<evidence type="ECO:0000256" key="2">
    <source>
        <dbReference type="ARBA" id="ARBA00006190"/>
    </source>
</evidence>
<dbReference type="GO" id="GO:0006900">
    <property type="term" value="P:vesicle budding from membrane"/>
    <property type="evidence" value="ECO:0007669"/>
    <property type="project" value="TreeGrafter"/>
</dbReference>
<dbReference type="RefSeq" id="XP_067714082.1">
    <property type="nucleotide sequence ID" value="XM_067857981.1"/>
</dbReference>
<sequence length="225" mass="25093">MGGVASLCGSKSLNVDITSQMVQLKGQRDELEEYRSSLLQRVQELAAETLTRERSGEREKALMCLRKKALLQDQLSKIDNYLYQVLAVISDTEMAQVNLEVYKHLKIGAELLEKLSRVVKFADLEALLATEKRCQENMDEIGSLLGQNLRYLDDAALLQELELLRQEDDSAQPTADTIETPPAPQGTQEALKSVPEAAPFTPPSMEEMQQETPRGDASQRVPVMS</sequence>
<comment type="caution">
    <text evidence="9">The sequence shown here is derived from an EMBL/GenBank/DDBJ whole genome shotgun (WGS) entry which is preliminary data.</text>
</comment>
<evidence type="ECO:0000313" key="9">
    <source>
        <dbReference type="EMBL" id="GIX62011.1"/>
    </source>
</evidence>
<dbReference type="EMBL" id="BPLF01000001">
    <property type="protein sequence ID" value="GIX62011.1"/>
    <property type="molecule type" value="Genomic_DNA"/>
</dbReference>
<keyword evidence="10" id="KW-1185">Reference proteome</keyword>
<reference evidence="9 10" key="1">
    <citation type="submission" date="2021-06" db="EMBL/GenBank/DDBJ databases">
        <title>Genome sequence of Babesia caballi.</title>
        <authorList>
            <person name="Yamagishi J."/>
            <person name="Kidaka T."/>
            <person name="Ochi A."/>
        </authorList>
    </citation>
    <scope>NUCLEOTIDE SEQUENCE [LARGE SCALE GENOMIC DNA]</scope>
    <source>
        <strain evidence="9">USDA-D6B2</strain>
    </source>
</reference>
<dbReference type="AlphaFoldDB" id="A0AAV4LPJ8"/>
<evidence type="ECO:0000256" key="1">
    <source>
        <dbReference type="ARBA" id="ARBA00004608"/>
    </source>
</evidence>
<dbReference type="GO" id="GO:0000815">
    <property type="term" value="C:ESCRT III complex"/>
    <property type="evidence" value="ECO:0007669"/>
    <property type="project" value="TreeGrafter"/>
</dbReference>
<dbReference type="PANTHER" id="PTHR22761:SF5">
    <property type="entry name" value="CHARGED MULTIVESICULAR BODY PROTEIN 6"/>
    <property type="match status" value="1"/>
</dbReference>
<evidence type="ECO:0000256" key="7">
    <source>
        <dbReference type="SAM" id="Coils"/>
    </source>
</evidence>
<evidence type="ECO:0000256" key="8">
    <source>
        <dbReference type="SAM" id="MobiDB-lite"/>
    </source>
</evidence>
<keyword evidence="5" id="KW-0653">Protein transport</keyword>
<keyword evidence="6" id="KW-0472">Membrane</keyword>
<dbReference type="InterPro" id="IPR005024">
    <property type="entry name" value="Snf7_fam"/>
</dbReference>
<dbReference type="GO" id="GO:0032511">
    <property type="term" value="P:late endosome to vacuole transport via multivesicular body sorting pathway"/>
    <property type="evidence" value="ECO:0007669"/>
    <property type="project" value="TreeGrafter"/>
</dbReference>
<name>A0AAV4LPJ8_BABCB</name>
<dbReference type="PANTHER" id="PTHR22761">
    <property type="entry name" value="CHARGED MULTIVESICULAR BODY PROTEIN"/>
    <property type="match status" value="1"/>
</dbReference>
<dbReference type="Pfam" id="PF03357">
    <property type="entry name" value="Snf7"/>
    <property type="match status" value="1"/>
</dbReference>
<accession>A0AAV4LPJ8</accession>
<keyword evidence="4" id="KW-0967">Endosome</keyword>
<keyword evidence="3" id="KW-0813">Transport</keyword>
<evidence type="ECO:0000256" key="4">
    <source>
        <dbReference type="ARBA" id="ARBA00022753"/>
    </source>
</evidence>
<evidence type="ECO:0000256" key="6">
    <source>
        <dbReference type="ARBA" id="ARBA00023136"/>
    </source>
</evidence>
<dbReference type="GO" id="GO:0015031">
    <property type="term" value="P:protein transport"/>
    <property type="evidence" value="ECO:0007669"/>
    <property type="project" value="UniProtKB-KW"/>
</dbReference>
<organism evidence="9 10">
    <name type="scientific">Babesia caballi</name>
    <dbReference type="NCBI Taxonomy" id="5871"/>
    <lineage>
        <taxon>Eukaryota</taxon>
        <taxon>Sar</taxon>
        <taxon>Alveolata</taxon>
        <taxon>Apicomplexa</taxon>
        <taxon>Aconoidasida</taxon>
        <taxon>Piroplasmida</taxon>
        <taxon>Babesiidae</taxon>
        <taxon>Babesia</taxon>
    </lineage>
</organism>
<feature type="region of interest" description="Disordered" evidence="8">
    <location>
        <begin position="167"/>
        <end position="225"/>
    </location>
</feature>
<comment type="similarity">
    <text evidence="2">Belongs to the SNF7 family.</text>
</comment>
<evidence type="ECO:0000256" key="3">
    <source>
        <dbReference type="ARBA" id="ARBA00022448"/>
    </source>
</evidence>
<feature type="coiled-coil region" evidence="7">
    <location>
        <begin position="21"/>
        <end position="48"/>
    </location>
</feature>
<evidence type="ECO:0000313" key="10">
    <source>
        <dbReference type="Proteomes" id="UP001497744"/>
    </source>
</evidence>